<feature type="transmembrane region" description="Helical" evidence="1">
    <location>
        <begin position="18"/>
        <end position="40"/>
    </location>
</feature>
<keyword evidence="1" id="KW-0472">Membrane</keyword>
<sequence length="132" mass="13609">MSGATKTLLRGERDTREWYVSGVYAAAVLVLALVVVLPLGAVSDTLYRQVLPVVLLVTPPLVAAISAVRGGGLLEGIAIGMVPPVAFVLFGRPESLALGTAGTVAALCLGGALLGFLAGFACRELVHLFRTH</sequence>
<dbReference type="Proteomes" id="UP001596099">
    <property type="component" value="Unassembled WGS sequence"/>
</dbReference>
<feature type="transmembrane region" description="Helical" evidence="1">
    <location>
        <begin position="72"/>
        <end position="90"/>
    </location>
</feature>
<reference evidence="2 3" key="1">
    <citation type="journal article" date="2019" name="Int. J. Syst. Evol. Microbiol.">
        <title>The Global Catalogue of Microorganisms (GCM) 10K type strain sequencing project: providing services to taxonomists for standard genome sequencing and annotation.</title>
        <authorList>
            <consortium name="The Broad Institute Genomics Platform"/>
            <consortium name="The Broad Institute Genome Sequencing Center for Infectious Disease"/>
            <person name="Wu L."/>
            <person name="Ma J."/>
        </authorList>
    </citation>
    <scope>NUCLEOTIDE SEQUENCE [LARGE SCALE GENOMIC DNA]</scope>
    <source>
        <strain evidence="2 3">CGMCC 1.12543</strain>
    </source>
</reference>
<evidence type="ECO:0000313" key="2">
    <source>
        <dbReference type="EMBL" id="MFC5971445.1"/>
    </source>
</evidence>
<evidence type="ECO:0000256" key="1">
    <source>
        <dbReference type="SAM" id="Phobius"/>
    </source>
</evidence>
<protein>
    <submittedName>
        <fullName evidence="2">Uncharacterized protein</fullName>
    </submittedName>
</protein>
<keyword evidence="1" id="KW-0812">Transmembrane</keyword>
<organism evidence="2 3">
    <name type="scientific">Halomarina salina</name>
    <dbReference type="NCBI Taxonomy" id="1872699"/>
    <lineage>
        <taxon>Archaea</taxon>
        <taxon>Methanobacteriati</taxon>
        <taxon>Methanobacteriota</taxon>
        <taxon>Stenosarchaea group</taxon>
        <taxon>Halobacteria</taxon>
        <taxon>Halobacteriales</taxon>
        <taxon>Natronomonadaceae</taxon>
        <taxon>Halomarina</taxon>
    </lineage>
</organism>
<dbReference type="EMBL" id="JBHSQH010000001">
    <property type="protein sequence ID" value="MFC5971445.1"/>
    <property type="molecule type" value="Genomic_DNA"/>
</dbReference>
<dbReference type="AlphaFoldDB" id="A0ABD5RM96"/>
<keyword evidence="1" id="KW-1133">Transmembrane helix</keyword>
<evidence type="ECO:0000313" key="3">
    <source>
        <dbReference type="Proteomes" id="UP001596099"/>
    </source>
</evidence>
<keyword evidence="3" id="KW-1185">Reference proteome</keyword>
<comment type="caution">
    <text evidence="2">The sequence shown here is derived from an EMBL/GenBank/DDBJ whole genome shotgun (WGS) entry which is preliminary data.</text>
</comment>
<feature type="transmembrane region" description="Helical" evidence="1">
    <location>
        <begin position="46"/>
        <end position="65"/>
    </location>
</feature>
<gene>
    <name evidence="2" type="ORF">ACFPYI_08900</name>
</gene>
<proteinExistence type="predicted"/>
<accession>A0ABD5RM96</accession>
<dbReference type="RefSeq" id="WP_247414342.1">
    <property type="nucleotide sequence ID" value="NZ_JALLGW010000001.1"/>
</dbReference>
<feature type="transmembrane region" description="Helical" evidence="1">
    <location>
        <begin position="96"/>
        <end position="122"/>
    </location>
</feature>
<name>A0ABD5RM96_9EURY</name>